<organism evidence="2 3">
    <name type="scientific">Loa loa</name>
    <name type="common">Eye worm</name>
    <name type="synonym">Filaria loa</name>
    <dbReference type="NCBI Taxonomy" id="7209"/>
    <lineage>
        <taxon>Eukaryota</taxon>
        <taxon>Metazoa</taxon>
        <taxon>Ecdysozoa</taxon>
        <taxon>Nematoda</taxon>
        <taxon>Chromadorea</taxon>
        <taxon>Rhabditida</taxon>
        <taxon>Spirurina</taxon>
        <taxon>Spiruromorpha</taxon>
        <taxon>Filarioidea</taxon>
        <taxon>Onchocercidae</taxon>
        <taxon>Loa</taxon>
    </lineage>
</organism>
<accession>A0A1I7VZF6</accession>
<proteinExistence type="predicted"/>
<evidence type="ECO:0000256" key="1">
    <source>
        <dbReference type="SAM" id="MobiDB-lite"/>
    </source>
</evidence>
<reference evidence="3" key="2">
    <citation type="submission" date="2016-11" db="UniProtKB">
        <authorList>
            <consortium name="WormBaseParasite"/>
        </authorList>
    </citation>
    <scope>IDENTIFICATION</scope>
</reference>
<sequence>MAAYKKHHLLFDNYSSNVATYLRVFALDTHIVNSFKVGGPQTEPLDLSISRVSGKRIEPSDVSVPEVSGEQVELGETDENDARPLNLPIQEAGEEQTSIGRKKKRF</sequence>
<name>A0A1I7VZF6_LOALO</name>
<protein>
    <submittedName>
        <fullName evidence="3">DUF4216 domain-containing protein</fullName>
    </submittedName>
</protein>
<dbReference type="AlphaFoldDB" id="A0A1I7VZF6"/>
<evidence type="ECO:0000313" key="3">
    <source>
        <dbReference type="WBParaSite" id="EN70_7912"/>
    </source>
</evidence>
<reference evidence="2" key="1">
    <citation type="submission" date="2012-04" db="EMBL/GenBank/DDBJ databases">
        <title>The Genome Sequence of Loa loa.</title>
        <authorList>
            <consortium name="The Broad Institute Genome Sequencing Platform"/>
            <consortium name="Broad Institute Genome Sequencing Center for Infectious Disease"/>
            <person name="Nutman T.B."/>
            <person name="Fink D.L."/>
            <person name="Russ C."/>
            <person name="Young S."/>
            <person name="Zeng Q."/>
            <person name="Gargeya S."/>
            <person name="Alvarado L."/>
            <person name="Berlin A."/>
            <person name="Chapman S.B."/>
            <person name="Chen Z."/>
            <person name="Freedman E."/>
            <person name="Gellesch M."/>
            <person name="Goldberg J."/>
            <person name="Griggs A."/>
            <person name="Gujja S."/>
            <person name="Heilman E.R."/>
            <person name="Heiman D."/>
            <person name="Howarth C."/>
            <person name="Mehta T."/>
            <person name="Neiman D."/>
            <person name="Pearson M."/>
            <person name="Roberts A."/>
            <person name="Saif S."/>
            <person name="Shea T."/>
            <person name="Shenoy N."/>
            <person name="Sisk P."/>
            <person name="Stolte C."/>
            <person name="Sykes S."/>
            <person name="White J."/>
            <person name="Yandava C."/>
            <person name="Haas B."/>
            <person name="Henn M.R."/>
            <person name="Nusbaum C."/>
            <person name="Birren B."/>
        </authorList>
    </citation>
    <scope>NUCLEOTIDE SEQUENCE [LARGE SCALE GENOMIC DNA]</scope>
</reference>
<evidence type="ECO:0000313" key="2">
    <source>
        <dbReference type="Proteomes" id="UP000095285"/>
    </source>
</evidence>
<dbReference type="Proteomes" id="UP000095285">
    <property type="component" value="Unassembled WGS sequence"/>
</dbReference>
<keyword evidence="2" id="KW-1185">Reference proteome</keyword>
<feature type="region of interest" description="Disordered" evidence="1">
    <location>
        <begin position="58"/>
        <end position="106"/>
    </location>
</feature>
<dbReference type="WBParaSite" id="EN70_7912">
    <property type="protein sequence ID" value="EN70_7912"/>
    <property type="gene ID" value="EN70_7912"/>
</dbReference>